<sequence>MGRTERSNLRSVLRRETASVHDRLDRALGGEALASPRDYARFLATQYRARKPIEDWIAASLVDEDSPPAQTPLIASDLAALGAETPPVGPSFSMPAKADPVGLQWALAGSSLGNRAMLAQRRKAGLDGPDKFLSDAAMPSFFKDLRPRLEAEVDSASAQRAVLAAHAVFACFLHALEPLEHAA</sequence>
<dbReference type="AlphaFoldDB" id="A0A844Y8U8"/>
<comment type="caution">
    <text evidence="1">The sequence shown here is derived from an EMBL/GenBank/DDBJ whole genome shotgun (WGS) entry which is preliminary data.</text>
</comment>
<dbReference type="InterPro" id="IPR016084">
    <property type="entry name" value="Haem_Oase-like_multi-hlx"/>
</dbReference>
<dbReference type="Proteomes" id="UP000430272">
    <property type="component" value="Unassembled WGS sequence"/>
</dbReference>
<gene>
    <name evidence="1" type="ORF">GRI47_10040</name>
</gene>
<dbReference type="Gene3D" id="1.20.910.10">
    <property type="entry name" value="Heme oxygenase-like"/>
    <property type="match status" value="1"/>
</dbReference>
<evidence type="ECO:0000313" key="1">
    <source>
        <dbReference type="EMBL" id="MXO54341.1"/>
    </source>
</evidence>
<organism evidence="1 2">
    <name type="scientific">Qipengyuania pelagi</name>
    <dbReference type="NCBI Taxonomy" id="994320"/>
    <lineage>
        <taxon>Bacteria</taxon>
        <taxon>Pseudomonadati</taxon>
        <taxon>Pseudomonadota</taxon>
        <taxon>Alphaproteobacteria</taxon>
        <taxon>Sphingomonadales</taxon>
        <taxon>Erythrobacteraceae</taxon>
        <taxon>Qipengyuania</taxon>
    </lineage>
</organism>
<evidence type="ECO:0000313" key="2">
    <source>
        <dbReference type="Proteomes" id="UP000430272"/>
    </source>
</evidence>
<dbReference type="EMBL" id="WTYD01000001">
    <property type="protein sequence ID" value="MXO54341.1"/>
    <property type="molecule type" value="Genomic_DNA"/>
</dbReference>
<evidence type="ECO:0008006" key="3">
    <source>
        <dbReference type="Google" id="ProtNLM"/>
    </source>
</evidence>
<dbReference type="CDD" id="cd19166">
    <property type="entry name" value="HemeO-bac"/>
    <property type="match status" value="1"/>
</dbReference>
<accession>A0A844Y8U8</accession>
<reference evidence="1 2" key="1">
    <citation type="submission" date="2019-12" db="EMBL/GenBank/DDBJ databases">
        <title>Genomic-based taxomic classification of the family Erythrobacteraceae.</title>
        <authorList>
            <person name="Xu L."/>
        </authorList>
    </citation>
    <scope>NUCLEOTIDE SEQUENCE [LARGE SCALE GENOMIC DNA]</scope>
    <source>
        <strain evidence="1 2">JCM 17468</strain>
    </source>
</reference>
<dbReference type="RefSeq" id="WP_344870260.1">
    <property type="nucleotide sequence ID" value="NZ_BAABDV010000001.1"/>
</dbReference>
<name>A0A844Y8U8_9SPHN</name>
<dbReference type="SUPFAM" id="SSF48613">
    <property type="entry name" value="Heme oxygenase-like"/>
    <property type="match status" value="1"/>
</dbReference>
<proteinExistence type="predicted"/>
<protein>
    <recommendedName>
        <fullName evidence="3">Heme oxygenase</fullName>
    </recommendedName>
</protein>
<keyword evidence="2" id="KW-1185">Reference proteome</keyword>